<dbReference type="AlphaFoldDB" id="A0AAN8XAU1"/>
<evidence type="ECO:0008006" key="12">
    <source>
        <dbReference type="Google" id="ProtNLM"/>
    </source>
</evidence>
<comment type="caution">
    <text evidence="10">The sequence shown here is derived from an EMBL/GenBank/DDBJ whole genome shotgun (WGS) entry which is preliminary data.</text>
</comment>
<organism evidence="10 11">
    <name type="scientific">Halocaridina rubra</name>
    <name type="common">Hawaiian red shrimp</name>
    <dbReference type="NCBI Taxonomy" id="373956"/>
    <lineage>
        <taxon>Eukaryota</taxon>
        <taxon>Metazoa</taxon>
        <taxon>Ecdysozoa</taxon>
        <taxon>Arthropoda</taxon>
        <taxon>Crustacea</taxon>
        <taxon>Multicrustacea</taxon>
        <taxon>Malacostraca</taxon>
        <taxon>Eumalacostraca</taxon>
        <taxon>Eucarida</taxon>
        <taxon>Decapoda</taxon>
        <taxon>Pleocyemata</taxon>
        <taxon>Caridea</taxon>
        <taxon>Atyoidea</taxon>
        <taxon>Atyidae</taxon>
        <taxon>Halocaridina</taxon>
    </lineage>
</organism>
<evidence type="ECO:0000256" key="6">
    <source>
        <dbReference type="ARBA" id="ARBA00022989"/>
    </source>
</evidence>
<keyword evidence="5" id="KW-0735">Signal-anchor</keyword>
<evidence type="ECO:0000256" key="2">
    <source>
        <dbReference type="ARBA" id="ARBA00010569"/>
    </source>
</evidence>
<dbReference type="InterPro" id="IPR027417">
    <property type="entry name" value="P-loop_NTPase"/>
</dbReference>
<keyword evidence="6" id="KW-1133">Transmembrane helix</keyword>
<dbReference type="GO" id="GO:0008146">
    <property type="term" value="F:sulfotransferase activity"/>
    <property type="evidence" value="ECO:0007669"/>
    <property type="project" value="InterPro"/>
</dbReference>
<reference evidence="10 11" key="1">
    <citation type="submission" date="2023-11" db="EMBL/GenBank/DDBJ databases">
        <title>Halocaridina rubra genome assembly.</title>
        <authorList>
            <person name="Smith C."/>
        </authorList>
    </citation>
    <scope>NUCLEOTIDE SEQUENCE [LARGE SCALE GENOMIC DNA]</scope>
    <source>
        <strain evidence="10">EP-1</strain>
        <tissue evidence="10">Whole</tissue>
    </source>
</reference>
<gene>
    <name evidence="10" type="ORF">SK128_007320</name>
</gene>
<sequence length="270" mass="31453">MYNRVPKCGSRSMKERLEAYGKQGNYSFSEIPNLPHRVSPRQQMKTVYYVLKNKTKPRHAWVAHKYFFDHVGNYNGQLVWMNVLRDPVERFISDFYWLRRGTDANRLMLQITRGSFEEEENLDLNKCTPEGHPSCTWTAWPPGELQLTYLCGTNESCVQRGNKWALQRAKYNIAKYYGVVGILEELPLSLAVMEAYIPVFFKIHKRIRASSIATHARNSDVKKPVSNVTRNILRNNLKEDYELYKYAQQRLHLQAAAAGIDAKANVYKRL</sequence>
<comment type="similarity">
    <text evidence="2">Belongs to the sulfotransferase 3 family.</text>
</comment>
<accession>A0AAN8XAU1</accession>
<evidence type="ECO:0000313" key="10">
    <source>
        <dbReference type="EMBL" id="KAK7081015.1"/>
    </source>
</evidence>
<keyword evidence="4" id="KW-0812">Transmembrane</keyword>
<dbReference type="Proteomes" id="UP001381693">
    <property type="component" value="Unassembled WGS sequence"/>
</dbReference>
<evidence type="ECO:0000313" key="11">
    <source>
        <dbReference type="Proteomes" id="UP001381693"/>
    </source>
</evidence>
<proteinExistence type="inferred from homology"/>
<dbReference type="EMBL" id="JAXCGZ010005725">
    <property type="protein sequence ID" value="KAK7081015.1"/>
    <property type="molecule type" value="Genomic_DNA"/>
</dbReference>
<keyword evidence="8" id="KW-0472">Membrane</keyword>
<dbReference type="GO" id="GO:0000139">
    <property type="term" value="C:Golgi membrane"/>
    <property type="evidence" value="ECO:0007669"/>
    <property type="project" value="UniProtKB-SubCell"/>
</dbReference>
<keyword evidence="3" id="KW-0808">Transferase</keyword>
<dbReference type="PANTHER" id="PTHR12129">
    <property type="entry name" value="HEPARAN SULFATE 2-O-SULFOTRANSFERASE"/>
    <property type="match status" value="1"/>
</dbReference>
<dbReference type="Pfam" id="PF03567">
    <property type="entry name" value="Sulfotransfer_2"/>
    <property type="match status" value="1"/>
</dbReference>
<dbReference type="SUPFAM" id="SSF52540">
    <property type="entry name" value="P-loop containing nucleoside triphosphate hydrolases"/>
    <property type="match status" value="1"/>
</dbReference>
<dbReference type="PANTHER" id="PTHR12129:SF15">
    <property type="entry name" value="URONYL 2-SULFOTRANSFERASE"/>
    <property type="match status" value="1"/>
</dbReference>
<evidence type="ECO:0000256" key="8">
    <source>
        <dbReference type="ARBA" id="ARBA00023136"/>
    </source>
</evidence>
<evidence type="ECO:0000256" key="4">
    <source>
        <dbReference type="ARBA" id="ARBA00022692"/>
    </source>
</evidence>
<comment type="subcellular location">
    <subcellularLocation>
        <location evidence="1">Golgi apparatus membrane</location>
        <topology evidence="1">Single-pass type II membrane protein</topology>
    </subcellularLocation>
</comment>
<keyword evidence="7" id="KW-0333">Golgi apparatus</keyword>
<evidence type="ECO:0000256" key="7">
    <source>
        <dbReference type="ARBA" id="ARBA00023034"/>
    </source>
</evidence>
<protein>
    <recommendedName>
        <fullName evidence="12">Sulfotransferase</fullName>
    </recommendedName>
</protein>
<keyword evidence="9" id="KW-0325">Glycoprotein</keyword>
<evidence type="ECO:0000256" key="5">
    <source>
        <dbReference type="ARBA" id="ARBA00022968"/>
    </source>
</evidence>
<evidence type="ECO:0000256" key="1">
    <source>
        <dbReference type="ARBA" id="ARBA00004323"/>
    </source>
</evidence>
<keyword evidence="11" id="KW-1185">Reference proteome</keyword>
<dbReference type="InterPro" id="IPR007734">
    <property type="entry name" value="Heparan_SO4_2-O-STrfase"/>
</dbReference>
<name>A0AAN8XAU1_HALRR</name>
<dbReference type="Gene3D" id="3.40.50.300">
    <property type="entry name" value="P-loop containing nucleotide triphosphate hydrolases"/>
    <property type="match status" value="1"/>
</dbReference>
<dbReference type="InterPro" id="IPR005331">
    <property type="entry name" value="Sulfotransferase"/>
</dbReference>
<evidence type="ECO:0000256" key="9">
    <source>
        <dbReference type="ARBA" id="ARBA00023180"/>
    </source>
</evidence>
<evidence type="ECO:0000256" key="3">
    <source>
        <dbReference type="ARBA" id="ARBA00022679"/>
    </source>
</evidence>